<sequence>MEVETPFRLSERAARIRTQARALLNLHGLTAWEFGFNANVRRAGVCFYPHAGEPGRIELSVHFAARNTDEEVLDTLLHEIAHALVGPRHGHDAVWRAKCRAIGARPEACYGEEIEMPRGRWRATCPGCAAEYDRHRRPARAEGWYCRPCGRNRGTLTWCEADPG</sequence>
<feature type="domain" description="SprT-like" evidence="1">
    <location>
        <begin position="14"/>
        <end position="157"/>
    </location>
</feature>
<dbReference type="Proteomes" id="UP000676565">
    <property type="component" value="Unassembled WGS sequence"/>
</dbReference>
<comment type="caution">
    <text evidence="2">The sequence shown here is derived from an EMBL/GenBank/DDBJ whole genome shotgun (WGS) entry which is preliminary data.</text>
</comment>
<protein>
    <submittedName>
        <fullName evidence="2">SprT-like domain-containing protein</fullName>
    </submittedName>
</protein>
<name>A0ABS5BUE4_9BACT</name>
<dbReference type="SMART" id="SM00731">
    <property type="entry name" value="SprT"/>
    <property type="match status" value="1"/>
</dbReference>
<dbReference type="InterPro" id="IPR006640">
    <property type="entry name" value="SprT-like_domain"/>
</dbReference>
<evidence type="ECO:0000259" key="1">
    <source>
        <dbReference type="SMART" id="SM00731"/>
    </source>
</evidence>
<dbReference type="EMBL" id="JAGKQQ010000001">
    <property type="protein sequence ID" value="MBP3957304.1"/>
    <property type="molecule type" value="Genomic_DNA"/>
</dbReference>
<accession>A0ABS5BUE4</accession>
<organism evidence="2 3">
    <name type="scientific">Gemmata palustris</name>
    <dbReference type="NCBI Taxonomy" id="2822762"/>
    <lineage>
        <taxon>Bacteria</taxon>
        <taxon>Pseudomonadati</taxon>
        <taxon>Planctomycetota</taxon>
        <taxon>Planctomycetia</taxon>
        <taxon>Gemmatales</taxon>
        <taxon>Gemmataceae</taxon>
        <taxon>Gemmata</taxon>
    </lineage>
</organism>
<keyword evidence="3" id="KW-1185">Reference proteome</keyword>
<evidence type="ECO:0000313" key="3">
    <source>
        <dbReference type="Proteomes" id="UP000676565"/>
    </source>
</evidence>
<gene>
    <name evidence="2" type="ORF">J8F10_18830</name>
</gene>
<dbReference type="Pfam" id="PF17283">
    <property type="entry name" value="Zn_ribbon_SprT"/>
    <property type="match status" value="1"/>
</dbReference>
<proteinExistence type="predicted"/>
<dbReference type="RefSeq" id="WP_210656234.1">
    <property type="nucleotide sequence ID" value="NZ_JAGKQQ010000001.1"/>
</dbReference>
<dbReference type="Pfam" id="PF10263">
    <property type="entry name" value="SprT-like"/>
    <property type="match status" value="1"/>
</dbReference>
<dbReference type="InterPro" id="IPR035240">
    <property type="entry name" value="SprT_Zn_ribbon"/>
</dbReference>
<reference evidence="2 3" key="1">
    <citation type="submission" date="2021-04" db="EMBL/GenBank/DDBJ databases">
        <authorList>
            <person name="Ivanova A."/>
        </authorList>
    </citation>
    <scope>NUCLEOTIDE SEQUENCE [LARGE SCALE GENOMIC DNA]</scope>
    <source>
        <strain evidence="2 3">G18</strain>
    </source>
</reference>
<evidence type="ECO:0000313" key="2">
    <source>
        <dbReference type="EMBL" id="MBP3957304.1"/>
    </source>
</evidence>